<keyword evidence="2" id="KW-0472">Membrane</keyword>
<sequence>MLQPTSDDKAIWRATVTSFSGWSHSFTLLRIALALIWESGERPAPFSGAVVVDTAPAHKEVDGAAAGSPECAVHSLEGEEAPPWEGGSSASVPPSKAQVAPEGPNDFWQLGFQANWDIDLWGRVRRAREAAAANLQASVYDHQAVRIAVAAEVARVYLQLREAQAQLDIAEQNKKIAERALEIAGTRERNGVGTMFDTSSARAQLATVKALIPEQMQRRNALMNGLALLIGQPPRTLDKRLQDVLPVPPLPARISVGLPSALARNRPDILRVEARLHAATASIGLAKADFYPRIDLRGRGGFEAFESGDLSSWASRFFSIGPTVYLPIFQGGRLEQRLALTEAQQKTAALEYRSTVLQAWHEVDNALDALTGQHHQYAALLEAYEQNRTALHAAQSSYRHGAADYLSVLTAQRSVLSSQTQLNRNTTAAALSLVNLYKALGGGWEPDDLNLFITSDAMASTGLDRDTISARTHKKMTETTR</sequence>
<keyword evidence="6" id="KW-1185">Reference proteome</keyword>
<dbReference type="GO" id="GO:0005886">
    <property type="term" value="C:plasma membrane"/>
    <property type="evidence" value="ECO:0007669"/>
    <property type="project" value="UniProtKB-SubCell"/>
</dbReference>
<dbReference type="Proteomes" id="UP000235994">
    <property type="component" value="Unassembled WGS sequence"/>
</dbReference>
<evidence type="ECO:0000256" key="3">
    <source>
        <dbReference type="SAM" id="Coils"/>
    </source>
</evidence>
<reference evidence="5 6" key="1">
    <citation type="submission" date="2018-01" db="EMBL/GenBank/DDBJ databases">
        <title>The draft genome of an aniline degradation strain ANB-1.</title>
        <authorList>
            <person name="Zhang L."/>
            <person name="Jiang J."/>
        </authorList>
    </citation>
    <scope>NUCLEOTIDE SEQUENCE [LARGE SCALE GENOMIC DNA]</scope>
    <source>
        <strain evidence="5 6">ANB-1</strain>
    </source>
</reference>
<evidence type="ECO:0000313" key="5">
    <source>
        <dbReference type="EMBL" id="PND33711.1"/>
    </source>
</evidence>
<dbReference type="GO" id="GO:0015562">
    <property type="term" value="F:efflux transmembrane transporter activity"/>
    <property type="evidence" value="ECO:0007669"/>
    <property type="project" value="InterPro"/>
</dbReference>
<dbReference type="Gene3D" id="1.20.1600.10">
    <property type="entry name" value="Outer membrane efflux proteins (OEP)"/>
    <property type="match status" value="1"/>
</dbReference>
<keyword evidence="2" id="KW-1134">Transmembrane beta strand</keyword>
<dbReference type="Pfam" id="PF02321">
    <property type="entry name" value="OEP"/>
    <property type="match status" value="2"/>
</dbReference>
<evidence type="ECO:0000256" key="2">
    <source>
        <dbReference type="RuleBase" id="RU362097"/>
    </source>
</evidence>
<keyword evidence="2" id="KW-0449">Lipoprotein</keyword>
<name>A0A2N8KJT1_9BURK</name>
<dbReference type="SUPFAM" id="SSF56954">
    <property type="entry name" value="Outer membrane efflux proteins (OEP)"/>
    <property type="match status" value="1"/>
</dbReference>
<feature type="coiled-coil region" evidence="3">
    <location>
        <begin position="153"/>
        <end position="180"/>
    </location>
</feature>
<evidence type="ECO:0000256" key="1">
    <source>
        <dbReference type="ARBA" id="ARBA00007613"/>
    </source>
</evidence>
<keyword evidence="2" id="KW-0812">Transmembrane</keyword>
<dbReference type="AlphaFoldDB" id="A0A2N8KJT1"/>
<gene>
    <name evidence="5" type="ORF">C1I89_14775</name>
</gene>
<comment type="subcellular location">
    <subcellularLocation>
        <location evidence="2">Cell membrane</location>
        <topology evidence="2">Lipid-anchor</topology>
    </subcellularLocation>
</comment>
<proteinExistence type="inferred from homology"/>
<dbReference type="EMBL" id="POQS01000003">
    <property type="protein sequence ID" value="PND33711.1"/>
    <property type="molecule type" value="Genomic_DNA"/>
</dbReference>
<feature type="region of interest" description="Disordered" evidence="4">
    <location>
        <begin position="76"/>
        <end position="100"/>
    </location>
</feature>
<organism evidence="5 6">
    <name type="scientific">Achromobacter pulmonis</name>
    <dbReference type="NCBI Taxonomy" id="1389932"/>
    <lineage>
        <taxon>Bacteria</taxon>
        <taxon>Pseudomonadati</taxon>
        <taxon>Pseudomonadota</taxon>
        <taxon>Betaproteobacteria</taxon>
        <taxon>Burkholderiales</taxon>
        <taxon>Alcaligenaceae</taxon>
        <taxon>Achromobacter</taxon>
    </lineage>
</organism>
<comment type="caution">
    <text evidence="5">The sequence shown here is derived from an EMBL/GenBank/DDBJ whole genome shotgun (WGS) entry which is preliminary data.</text>
</comment>
<dbReference type="PANTHER" id="PTHR30203:SF25">
    <property type="entry name" value="OUTER MEMBRANE PROTEIN-RELATED"/>
    <property type="match status" value="1"/>
</dbReference>
<dbReference type="PANTHER" id="PTHR30203">
    <property type="entry name" value="OUTER MEMBRANE CATION EFFLUX PROTEIN"/>
    <property type="match status" value="1"/>
</dbReference>
<evidence type="ECO:0000313" key="6">
    <source>
        <dbReference type="Proteomes" id="UP000235994"/>
    </source>
</evidence>
<keyword evidence="2" id="KW-0564">Palmitate</keyword>
<protein>
    <submittedName>
        <fullName evidence="5">Multidrug transporter</fullName>
    </submittedName>
</protein>
<dbReference type="RefSeq" id="WP_102773466.1">
    <property type="nucleotide sequence ID" value="NZ_POQS01000003.1"/>
</dbReference>
<dbReference type="InterPro" id="IPR003423">
    <property type="entry name" value="OMP_efflux"/>
</dbReference>
<keyword evidence="3" id="KW-0175">Coiled coil</keyword>
<dbReference type="InterPro" id="IPR010131">
    <property type="entry name" value="MdtP/NodT-like"/>
</dbReference>
<accession>A0A2N8KJT1</accession>
<evidence type="ECO:0000256" key="4">
    <source>
        <dbReference type="SAM" id="MobiDB-lite"/>
    </source>
</evidence>
<dbReference type="NCBIfam" id="TIGR01845">
    <property type="entry name" value="outer_NodT"/>
    <property type="match status" value="1"/>
</dbReference>
<dbReference type="Gene3D" id="2.20.200.10">
    <property type="entry name" value="Outer membrane efflux proteins (OEP)"/>
    <property type="match status" value="1"/>
</dbReference>
<comment type="similarity">
    <text evidence="1 2">Belongs to the outer membrane factor (OMF) (TC 1.B.17) family.</text>
</comment>